<dbReference type="InterPro" id="IPR003597">
    <property type="entry name" value="Ig_C1-set"/>
</dbReference>
<keyword evidence="4" id="KW-0812">Transmembrane</keyword>
<feature type="compositionally biased region" description="Polar residues" evidence="3">
    <location>
        <begin position="388"/>
        <end position="399"/>
    </location>
</feature>
<evidence type="ECO:0000256" key="3">
    <source>
        <dbReference type="SAM" id="MobiDB-lite"/>
    </source>
</evidence>
<dbReference type="InterPro" id="IPR036179">
    <property type="entry name" value="Ig-like_dom_sf"/>
</dbReference>
<dbReference type="Ensembl" id="ENSORLT00015028789.1">
    <property type="protein sequence ID" value="ENSORLP00015034711.1"/>
    <property type="gene ID" value="ENSORLG00015020940.1"/>
</dbReference>
<dbReference type="PANTHER" id="PTHR16675">
    <property type="entry name" value="MHC CLASS I-RELATED"/>
    <property type="match status" value="1"/>
</dbReference>
<dbReference type="Proteomes" id="UP000265200">
    <property type="component" value="Chromosome 11"/>
</dbReference>
<feature type="domain" description="Ig-like" evidence="6">
    <location>
        <begin position="209"/>
        <end position="290"/>
    </location>
</feature>
<dbReference type="InterPro" id="IPR050208">
    <property type="entry name" value="MHC_class-I_related"/>
</dbReference>
<dbReference type="SMART" id="SM00407">
    <property type="entry name" value="IGc1"/>
    <property type="match status" value="1"/>
</dbReference>
<evidence type="ECO:0000259" key="6">
    <source>
        <dbReference type="PROSITE" id="PS50835"/>
    </source>
</evidence>
<sequence>MLTISVLVLLGSGLLVNCEKHSLTYIYTAFSHPVKLPGIHEFTAMGLLDNRMIDYYDSSVQKKIPKQDWMKERLQQEYWEKGTQSRQSKQQWFKVNIDILINRMRQTSNDTHVLQWMHGCEGVEDEQGNLQFKRGVDMYNYDGDDFLAFDDERQVWVAAADAAVPTKRKWDEVTALKDYTKGYLEKECMEWMKTFLSYSTQQLRNASRPDVYMFSKKAKESSNVVLTCLATGFYPKDITLNIRRDGRVLTKDDGVMSSGVRPNHDETFQRKDYVEILRSDSANYTCEIIHPASNVWVVKTWDHRPPEGSPGSDIGLVLGLVCGIGGVLAIVVILVLYKKKMLCFKNVNCHCRVSCCSSAGKHQDSISSGRNSSMTATGDETRPLNAATKGSDQSLSSGDSAIDSESGGSVTTSQVKNNQPTTNPRDHVDKTTTPIAVTNGGSNGSGTPTETRPLIAASKGSDPSLSGDSAVVIPDSNNQSGSSGSLSSA</sequence>
<feature type="compositionally biased region" description="Low complexity" evidence="3">
    <location>
        <begin position="476"/>
        <end position="489"/>
    </location>
</feature>
<dbReference type="Pfam" id="PF07654">
    <property type="entry name" value="C1-set"/>
    <property type="match status" value="1"/>
</dbReference>
<dbReference type="InterPro" id="IPR011162">
    <property type="entry name" value="MHC_I/II-like_Ag-recog"/>
</dbReference>
<name>A0A3P9JQY2_ORYLA</name>
<dbReference type="Gene3D" id="3.30.500.10">
    <property type="entry name" value="MHC class I-like antigen recognition-like"/>
    <property type="match status" value="1"/>
</dbReference>
<organism evidence="7 8">
    <name type="scientific">Oryzias latipes</name>
    <name type="common">Japanese rice fish</name>
    <name type="synonym">Japanese killifish</name>
    <dbReference type="NCBI Taxonomy" id="8090"/>
    <lineage>
        <taxon>Eukaryota</taxon>
        <taxon>Metazoa</taxon>
        <taxon>Chordata</taxon>
        <taxon>Craniata</taxon>
        <taxon>Vertebrata</taxon>
        <taxon>Euteleostomi</taxon>
        <taxon>Actinopterygii</taxon>
        <taxon>Neopterygii</taxon>
        <taxon>Teleostei</taxon>
        <taxon>Neoteleostei</taxon>
        <taxon>Acanthomorphata</taxon>
        <taxon>Ovalentaria</taxon>
        <taxon>Atherinomorphae</taxon>
        <taxon>Beloniformes</taxon>
        <taxon>Adrianichthyidae</taxon>
        <taxon>Oryziinae</taxon>
        <taxon>Oryzias</taxon>
    </lineage>
</organism>
<dbReference type="Pfam" id="PF00129">
    <property type="entry name" value="MHC_I"/>
    <property type="match status" value="1"/>
</dbReference>
<dbReference type="InterPro" id="IPR011161">
    <property type="entry name" value="MHC_I-like_Ag-recog"/>
</dbReference>
<evidence type="ECO:0000256" key="2">
    <source>
        <dbReference type="RuleBase" id="RU004439"/>
    </source>
</evidence>
<reference key="1">
    <citation type="journal article" date="2007" name="Nature">
        <title>The medaka draft genome and insights into vertebrate genome evolution.</title>
        <authorList>
            <person name="Kasahara M."/>
            <person name="Naruse K."/>
            <person name="Sasaki S."/>
            <person name="Nakatani Y."/>
            <person name="Qu W."/>
            <person name="Ahsan B."/>
            <person name="Yamada T."/>
            <person name="Nagayasu Y."/>
            <person name="Doi K."/>
            <person name="Kasai Y."/>
            <person name="Jindo T."/>
            <person name="Kobayashi D."/>
            <person name="Shimada A."/>
            <person name="Toyoda A."/>
            <person name="Kuroki Y."/>
            <person name="Fujiyama A."/>
            <person name="Sasaki T."/>
            <person name="Shimizu A."/>
            <person name="Asakawa S."/>
            <person name="Shimizu N."/>
            <person name="Hashimoto S."/>
            <person name="Yang J."/>
            <person name="Lee Y."/>
            <person name="Matsushima K."/>
            <person name="Sugano S."/>
            <person name="Sakaizumi M."/>
            <person name="Narita T."/>
            <person name="Ohishi K."/>
            <person name="Haga S."/>
            <person name="Ohta F."/>
            <person name="Nomoto H."/>
            <person name="Nogata K."/>
            <person name="Morishita T."/>
            <person name="Endo T."/>
            <person name="Shin-I T."/>
            <person name="Takeda H."/>
            <person name="Morishita S."/>
            <person name="Kohara Y."/>
        </authorList>
    </citation>
    <scope>NUCLEOTIDE SEQUENCE [LARGE SCALE GENOMIC DNA]</scope>
    <source>
        <strain>Hd-rR</strain>
    </source>
</reference>
<dbReference type="InterPro" id="IPR001039">
    <property type="entry name" value="MHC_I_a_a1/a2"/>
</dbReference>
<reference evidence="7 8" key="2">
    <citation type="submission" date="2017-04" db="EMBL/GenBank/DDBJ databases">
        <title>CpG methylation of centromeres and impact of large insertions on vertebrate speciation.</title>
        <authorList>
            <person name="Ichikawa K."/>
            <person name="Yoshimura J."/>
            <person name="Morishita S."/>
        </authorList>
    </citation>
    <scope>NUCLEOTIDE SEQUENCE</scope>
    <source>
        <strain evidence="7 8">HSOK</strain>
    </source>
</reference>
<evidence type="ECO:0000256" key="5">
    <source>
        <dbReference type="SAM" id="SignalP"/>
    </source>
</evidence>
<dbReference type="FunFam" id="2.60.40.10:FF:002221">
    <property type="entry name" value="Major histocompatibility complex class I ZKA"/>
    <property type="match status" value="1"/>
</dbReference>
<dbReference type="InterPro" id="IPR007110">
    <property type="entry name" value="Ig-like_dom"/>
</dbReference>
<dbReference type="Gene3D" id="2.60.40.10">
    <property type="entry name" value="Immunoglobulins"/>
    <property type="match status" value="1"/>
</dbReference>
<evidence type="ECO:0000256" key="4">
    <source>
        <dbReference type="SAM" id="Phobius"/>
    </source>
</evidence>
<keyword evidence="4" id="KW-0472">Membrane</keyword>
<comment type="similarity">
    <text evidence="2">Belongs to the MHC class I family.</text>
</comment>
<evidence type="ECO:0000256" key="1">
    <source>
        <dbReference type="ARBA" id="ARBA00023180"/>
    </source>
</evidence>
<proteinExistence type="inferred from homology"/>
<dbReference type="FunFam" id="3.30.500.10:FF:000005">
    <property type="entry name" value="MHC class I antigen ZKA transcript variant 1"/>
    <property type="match status" value="1"/>
</dbReference>
<feature type="chain" id="PRO_5044597414" description="Ig-like domain-containing protein" evidence="5">
    <location>
        <begin position="19"/>
        <end position="489"/>
    </location>
</feature>
<dbReference type="InterPro" id="IPR013783">
    <property type="entry name" value="Ig-like_fold"/>
</dbReference>
<feature type="signal peptide" evidence="5">
    <location>
        <begin position="1"/>
        <end position="18"/>
    </location>
</feature>
<feature type="transmembrane region" description="Helical" evidence="4">
    <location>
        <begin position="314"/>
        <end position="337"/>
    </location>
</feature>
<keyword evidence="4" id="KW-1133">Transmembrane helix</keyword>
<feature type="region of interest" description="Disordered" evidence="3">
    <location>
        <begin position="358"/>
        <end position="489"/>
    </location>
</feature>
<dbReference type="Ensembl" id="ENSORLT00015028837.1">
    <property type="protein sequence ID" value="ENSORLP00015034733.1"/>
    <property type="gene ID" value="ENSORLG00015020940.1"/>
</dbReference>
<protein>
    <recommendedName>
        <fullName evidence="6">Ig-like domain-containing protein</fullName>
    </recommendedName>
</protein>
<dbReference type="InterPro" id="IPR037055">
    <property type="entry name" value="MHC_I-like_Ag-recog_sf"/>
</dbReference>
<dbReference type="SUPFAM" id="SSF54452">
    <property type="entry name" value="MHC antigen-recognition domain"/>
    <property type="match status" value="1"/>
</dbReference>
<feature type="compositionally biased region" description="Polar residues" evidence="3">
    <location>
        <begin position="365"/>
        <end position="378"/>
    </location>
</feature>
<reference evidence="7" key="3">
    <citation type="submission" date="2025-05" db="UniProtKB">
        <authorList>
            <consortium name="Ensembl"/>
        </authorList>
    </citation>
    <scope>IDENTIFICATION</scope>
    <source>
        <strain evidence="7">HSOK</strain>
    </source>
</reference>
<dbReference type="PANTHER" id="PTHR16675:SF193">
    <property type="entry name" value="LOC571647 PROTEIN-RELATED"/>
    <property type="match status" value="1"/>
</dbReference>
<feature type="compositionally biased region" description="Polar residues" evidence="3">
    <location>
        <begin position="406"/>
        <end position="423"/>
    </location>
</feature>
<keyword evidence="1" id="KW-0325">Glycoprotein</keyword>
<evidence type="ECO:0000313" key="7">
    <source>
        <dbReference type="Ensembl" id="ENSORLP00015034733.1"/>
    </source>
</evidence>
<keyword evidence="5" id="KW-0732">Signal</keyword>
<dbReference type="PROSITE" id="PS50835">
    <property type="entry name" value="IG_LIKE"/>
    <property type="match status" value="1"/>
</dbReference>
<dbReference type="AlphaFoldDB" id="A0A3P9JQY2"/>
<dbReference type="PRINTS" id="PR01638">
    <property type="entry name" value="MHCCLASSI"/>
</dbReference>
<evidence type="ECO:0000313" key="8">
    <source>
        <dbReference type="Proteomes" id="UP000265200"/>
    </source>
</evidence>
<accession>A0A3P9JQY2</accession>
<dbReference type="SUPFAM" id="SSF48726">
    <property type="entry name" value="Immunoglobulin"/>
    <property type="match status" value="1"/>
</dbReference>